<dbReference type="SMART" id="SM00928">
    <property type="entry name" value="NADH_4Fe-4S"/>
    <property type="match status" value="1"/>
</dbReference>
<keyword evidence="5" id="KW-0411">Iron-sulfur</keyword>
<dbReference type="PANTHER" id="PTHR43578">
    <property type="entry name" value="NADH-QUINONE OXIDOREDUCTASE SUBUNIT F"/>
    <property type="match status" value="1"/>
</dbReference>
<dbReference type="InterPro" id="IPR011538">
    <property type="entry name" value="Nuo51_FMN-bd"/>
</dbReference>
<feature type="non-terminal residue" evidence="7">
    <location>
        <position position="1"/>
    </location>
</feature>
<evidence type="ECO:0000259" key="6">
    <source>
        <dbReference type="SMART" id="SM00928"/>
    </source>
</evidence>
<dbReference type="InterPro" id="IPR019575">
    <property type="entry name" value="Nuop51_4Fe4S-bd"/>
</dbReference>
<dbReference type="InterPro" id="IPR037207">
    <property type="entry name" value="Nuop51_4Fe4S-bd_sf"/>
</dbReference>
<keyword evidence="3" id="KW-0479">Metal-binding</keyword>
<dbReference type="Gene3D" id="1.20.1440.230">
    <property type="entry name" value="NADH-ubiquinone oxidoreductase 51kDa subunit, iron-sulphur binding domain"/>
    <property type="match status" value="1"/>
</dbReference>
<proteinExistence type="inferred from homology"/>
<reference evidence="7" key="1">
    <citation type="journal article" date="2014" name="Front. Microbiol.">
        <title>High frequency of phylogenetically diverse reductive dehalogenase-homologous genes in deep subseafloor sedimentary metagenomes.</title>
        <authorList>
            <person name="Kawai M."/>
            <person name="Futagami T."/>
            <person name="Toyoda A."/>
            <person name="Takaki Y."/>
            <person name="Nishi S."/>
            <person name="Hori S."/>
            <person name="Arai W."/>
            <person name="Tsubouchi T."/>
            <person name="Morono Y."/>
            <person name="Uchiyama I."/>
            <person name="Ito T."/>
            <person name="Fujiyama A."/>
            <person name="Inagaki F."/>
            <person name="Takami H."/>
        </authorList>
    </citation>
    <scope>NUCLEOTIDE SEQUENCE</scope>
    <source>
        <strain evidence="7">Expedition CK06-06</strain>
    </source>
</reference>
<dbReference type="PANTHER" id="PTHR43578:SF3">
    <property type="entry name" value="NADH-QUINONE OXIDOREDUCTASE SUBUNIT F"/>
    <property type="match status" value="1"/>
</dbReference>
<evidence type="ECO:0000256" key="1">
    <source>
        <dbReference type="ARBA" id="ARBA00007523"/>
    </source>
</evidence>
<evidence type="ECO:0000256" key="2">
    <source>
        <dbReference type="ARBA" id="ARBA00022485"/>
    </source>
</evidence>
<dbReference type="GO" id="GO:0046872">
    <property type="term" value="F:metal ion binding"/>
    <property type="evidence" value="ECO:0007669"/>
    <property type="project" value="UniProtKB-KW"/>
</dbReference>
<accession>X1VA62</accession>
<dbReference type="SUPFAM" id="SSF142019">
    <property type="entry name" value="Nqo1 FMN-binding domain-like"/>
    <property type="match status" value="1"/>
</dbReference>
<dbReference type="Pfam" id="PF10589">
    <property type="entry name" value="NADH_4Fe-4S"/>
    <property type="match status" value="1"/>
</dbReference>
<dbReference type="Gene3D" id="3.10.20.600">
    <property type="match status" value="1"/>
</dbReference>
<dbReference type="EMBL" id="BARW01027187">
    <property type="protein sequence ID" value="GAJ13637.1"/>
    <property type="molecule type" value="Genomic_DNA"/>
</dbReference>
<feature type="domain" description="NADH-ubiquinone oxidoreductase 51kDa subunit iron-sulphur binding" evidence="6">
    <location>
        <begin position="173"/>
        <end position="218"/>
    </location>
</feature>
<sequence>GFSISVTVFEGAGAFVCGEESALISSVEGNRGNPKFRPPYPAVKGLNGKPTLVNNVETLCMVPWIIRHGAGEFSSVGTHNSKGTKVFALAGKVARGGLIEVPMGITIRKIVEDIGEGVAPGRKFKAVQIGGPSGGCIPERLADVPVDFDELTKLGAMMGSGGLIVLDDSDCMIDMAKYFLTFTHEQSCGKCTFCRIGTGQILRILDRFSKGEAGINEIEEMEELCHSVKNGSLCGLGKTAINPVLTSIIYFREEYEA</sequence>
<evidence type="ECO:0000256" key="4">
    <source>
        <dbReference type="ARBA" id="ARBA00023004"/>
    </source>
</evidence>
<organism evidence="7">
    <name type="scientific">marine sediment metagenome</name>
    <dbReference type="NCBI Taxonomy" id="412755"/>
    <lineage>
        <taxon>unclassified sequences</taxon>
        <taxon>metagenomes</taxon>
        <taxon>ecological metagenomes</taxon>
    </lineage>
</organism>
<dbReference type="Pfam" id="PF01512">
    <property type="entry name" value="Complex1_51K"/>
    <property type="match status" value="1"/>
</dbReference>
<name>X1VA62_9ZZZZ</name>
<evidence type="ECO:0000313" key="7">
    <source>
        <dbReference type="EMBL" id="GAJ13637.1"/>
    </source>
</evidence>
<dbReference type="InterPro" id="IPR037225">
    <property type="entry name" value="Nuo51_FMN-bd_sf"/>
</dbReference>
<evidence type="ECO:0000256" key="3">
    <source>
        <dbReference type="ARBA" id="ARBA00022723"/>
    </source>
</evidence>
<comment type="similarity">
    <text evidence="1">Belongs to the complex I 51 kDa subunit family.</text>
</comment>
<gene>
    <name evidence="7" type="ORF">S12H4_44163</name>
</gene>
<evidence type="ECO:0000256" key="5">
    <source>
        <dbReference type="ARBA" id="ARBA00023014"/>
    </source>
</evidence>
<dbReference type="GO" id="GO:0051539">
    <property type="term" value="F:4 iron, 4 sulfur cluster binding"/>
    <property type="evidence" value="ECO:0007669"/>
    <property type="project" value="UniProtKB-KW"/>
</dbReference>
<dbReference type="Gene3D" id="3.40.50.11540">
    <property type="entry name" value="NADH-ubiquinone oxidoreductase 51kDa subunit"/>
    <property type="match status" value="1"/>
</dbReference>
<comment type="caution">
    <text evidence="7">The sequence shown here is derived from an EMBL/GenBank/DDBJ whole genome shotgun (WGS) entry which is preliminary data.</text>
</comment>
<keyword evidence="4" id="KW-0408">Iron</keyword>
<feature type="non-terminal residue" evidence="7">
    <location>
        <position position="257"/>
    </location>
</feature>
<dbReference type="AlphaFoldDB" id="X1VA62"/>
<keyword evidence="2" id="KW-0004">4Fe-4S</keyword>
<dbReference type="SUPFAM" id="SSF140490">
    <property type="entry name" value="Nqo1C-terminal domain-like"/>
    <property type="match status" value="1"/>
</dbReference>
<dbReference type="SUPFAM" id="SSF142984">
    <property type="entry name" value="Nqo1 middle domain-like"/>
    <property type="match status" value="1"/>
</dbReference>
<protein>
    <recommendedName>
        <fullName evidence="6">NADH-ubiquinone oxidoreductase 51kDa subunit iron-sulphur binding domain-containing protein</fullName>
    </recommendedName>
</protein>